<protein>
    <submittedName>
        <fullName evidence="2">ArsR family transcriptional regulator</fullName>
    </submittedName>
</protein>
<dbReference type="PANTHER" id="PTHR37318">
    <property type="entry name" value="BSL7504 PROTEIN"/>
    <property type="match status" value="1"/>
</dbReference>
<dbReference type="InterPro" id="IPR036390">
    <property type="entry name" value="WH_DNA-bd_sf"/>
</dbReference>
<feature type="domain" description="Winged helix DNA-binding" evidence="1">
    <location>
        <begin position="15"/>
        <end position="92"/>
    </location>
</feature>
<gene>
    <name evidence="2" type="ORF">EXU32_13755</name>
</gene>
<evidence type="ECO:0000313" key="2">
    <source>
        <dbReference type="EMBL" id="QBF47221.1"/>
    </source>
</evidence>
<dbReference type="RefSeq" id="WP_130630414.1">
    <property type="nucleotide sequence ID" value="NZ_CP036164.1"/>
</dbReference>
<dbReference type="Proteomes" id="UP000290408">
    <property type="component" value="Chromosome"/>
</dbReference>
<accession>A0A4P6MU10</accession>
<dbReference type="CDD" id="cd00090">
    <property type="entry name" value="HTH_ARSR"/>
    <property type="match status" value="1"/>
</dbReference>
<reference evidence="2 3" key="1">
    <citation type="submission" date="2019-02" db="EMBL/GenBank/DDBJ databases">
        <title>Genomic data mining of an Antarctic deep-sea actinobacterium, Janibacterlimosus P3-3-X1.</title>
        <authorList>
            <person name="Liao L."/>
            <person name="Chen B."/>
        </authorList>
    </citation>
    <scope>NUCLEOTIDE SEQUENCE [LARGE SCALE GENOMIC DNA]</scope>
    <source>
        <strain evidence="2 3">P3-3-X1</strain>
    </source>
</reference>
<evidence type="ECO:0000313" key="3">
    <source>
        <dbReference type="Proteomes" id="UP000290408"/>
    </source>
</evidence>
<proteinExistence type="predicted"/>
<dbReference type="Pfam" id="PF13601">
    <property type="entry name" value="HTH_34"/>
    <property type="match status" value="1"/>
</dbReference>
<dbReference type="InterPro" id="IPR036388">
    <property type="entry name" value="WH-like_DNA-bd_sf"/>
</dbReference>
<organism evidence="2 3">
    <name type="scientific">Janibacter limosus</name>
    <dbReference type="NCBI Taxonomy" id="53458"/>
    <lineage>
        <taxon>Bacteria</taxon>
        <taxon>Bacillati</taxon>
        <taxon>Actinomycetota</taxon>
        <taxon>Actinomycetes</taxon>
        <taxon>Micrococcales</taxon>
        <taxon>Intrasporangiaceae</taxon>
        <taxon>Janibacter</taxon>
    </lineage>
</organism>
<dbReference type="InterPro" id="IPR027395">
    <property type="entry name" value="WH_DNA-bd_dom"/>
</dbReference>
<evidence type="ECO:0000259" key="1">
    <source>
        <dbReference type="Pfam" id="PF13601"/>
    </source>
</evidence>
<keyword evidence="3" id="KW-1185">Reference proteome</keyword>
<dbReference type="Gene3D" id="1.10.10.10">
    <property type="entry name" value="Winged helix-like DNA-binding domain superfamily/Winged helix DNA-binding domain"/>
    <property type="match status" value="1"/>
</dbReference>
<dbReference type="SUPFAM" id="SSF46785">
    <property type="entry name" value="Winged helix' DNA-binding domain"/>
    <property type="match status" value="1"/>
</dbReference>
<dbReference type="AlphaFoldDB" id="A0A4P6MU10"/>
<dbReference type="InterPro" id="IPR011991">
    <property type="entry name" value="ArsR-like_HTH"/>
</dbReference>
<dbReference type="PANTHER" id="PTHR37318:SF1">
    <property type="entry name" value="BSL7504 PROTEIN"/>
    <property type="match status" value="1"/>
</dbReference>
<dbReference type="OrthoDB" id="4952043at2"/>
<sequence>MPRPIFDPVVHQPQRLQICALLAPTRGLPFAEVRDEVGLSDSALSKHLRSLEAEGYVSIARQLTQGRRTTHVTLTHAGREALCGHVSELQRLARLVSPRPRVRFS</sequence>
<dbReference type="EMBL" id="CP036164">
    <property type="protein sequence ID" value="QBF47221.1"/>
    <property type="molecule type" value="Genomic_DNA"/>
</dbReference>
<dbReference type="KEGG" id="jli:EXU32_13755"/>
<name>A0A4P6MU10_9MICO</name>